<comment type="caution">
    <text evidence="1">The sequence shown here is derived from an EMBL/GenBank/DDBJ whole genome shotgun (WGS) entry which is preliminary data.</text>
</comment>
<reference evidence="1" key="2">
    <citation type="journal article" date="2022" name="New Phytol.">
        <title>Evolutionary transition to the ectomycorrhizal habit in the genomes of a hyperdiverse lineage of mushroom-forming fungi.</title>
        <authorList>
            <person name="Looney B."/>
            <person name="Miyauchi S."/>
            <person name="Morin E."/>
            <person name="Drula E."/>
            <person name="Courty P.E."/>
            <person name="Kohler A."/>
            <person name="Kuo A."/>
            <person name="LaButti K."/>
            <person name="Pangilinan J."/>
            <person name="Lipzen A."/>
            <person name="Riley R."/>
            <person name="Andreopoulos W."/>
            <person name="He G."/>
            <person name="Johnson J."/>
            <person name="Nolan M."/>
            <person name="Tritt A."/>
            <person name="Barry K.W."/>
            <person name="Grigoriev I.V."/>
            <person name="Nagy L.G."/>
            <person name="Hibbett D."/>
            <person name="Henrissat B."/>
            <person name="Matheny P.B."/>
            <person name="Labbe J."/>
            <person name="Martin F.M."/>
        </authorList>
    </citation>
    <scope>NUCLEOTIDE SEQUENCE</scope>
    <source>
        <strain evidence="1">HHB10654</strain>
    </source>
</reference>
<evidence type="ECO:0000313" key="2">
    <source>
        <dbReference type="Proteomes" id="UP000814140"/>
    </source>
</evidence>
<dbReference type="EMBL" id="MU277190">
    <property type="protein sequence ID" value="KAI0067504.1"/>
    <property type="molecule type" value="Genomic_DNA"/>
</dbReference>
<protein>
    <submittedName>
        <fullName evidence="1">Uncharacterized protein</fullName>
    </submittedName>
</protein>
<gene>
    <name evidence="1" type="ORF">BV25DRAFT_1912120</name>
</gene>
<keyword evidence="2" id="KW-1185">Reference proteome</keyword>
<sequence>MPSVRSSSMRRKELHSKKAVFIKARFFPAKGGPSNASVCTVVPSHESYAIPRFPAVVAILGRRHRIQDCFVSVALHEDAGSDRLFLVFFTYVHGAQPNEALEHVLPGIRWPGQMIVMRVGIDNLVVGMRDAADTELATVAARRPWFQLSQAVMRAPHSSTISTATERARPYPTPYRPELRREEDDMPIHRLLFPLDKSLDRRRSYCAVTRFDAFAEGGSEPFTIPPAPPSPSSSSAESLYESASAESPEKAVDEHEPEHIRQEEQVAEIQAQEEQASGSGVDLAPKTPLGDT</sequence>
<accession>A0ACB8TGC0</accession>
<name>A0ACB8TGC0_9AGAM</name>
<evidence type="ECO:0000313" key="1">
    <source>
        <dbReference type="EMBL" id="KAI0067504.1"/>
    </source>
</evidence>
<proteinExistence type="predicted"/>
<reference evidence="1" key="1">
    <citation type="submission" date="2021-03" db="EMBL/GenBank/DDBJ databases">
        <authorList>
            <consortium name="DOE Joint Genome Institute"/>
            <person name="Ahrendt S."/>
            <person name="Looney B.P."/>
            <person name="Miyauchi S."/>
            <person name="Morin E."/>
            <person name="Drula E."/>
            <person name="Courty P.E."/>
            <person name="Chicoki N."/>
            <person name="Fauchery L."/>
            <person name="Kohler A."/>
            <person name="Kuo A."/>
            <person name="Labutti K."/>
            <person name="Pangilinan J."/>
            <person name="Lipzen A."/>
            <person name="Riley R."/>
            <person name="Andreopoulos W."/>
            <person name="He G."/>
            <person name="Johnson J."/>
            <person name="Barry K.W."/>
            <person name="Grigoriev I.V."/>
            <person name="Nagy L."/>
            <person name="Hibbett D."/>
            <person name="Henrissat B."/>
            <person name="Matheny P.B."/>
            <person name="Labbe J."/>
            <person name="Martin F."/>
        </authorList>
    </citation>
    <scope>NUCLEOTIDE SEQUENCE</scope>
    <source>
        <strain evidence="1">HHB10654</strain>
    </source>
</reference>
<dbReference type="Proteomes" id="UP000814140">
    <property type="component" value="Unassembled WGS sequence"/>
</dbReference>
<organism evidence="1 2">
    <name type="scientific">Artomyces pyxidatus</name>
    <dbReference type="NCBI Taxonomy" id="48021"/>
    <lineage>
        <taxon>Eukaryota</taxon>
        <taxon>Fungi</taxon>
        <taxon>Dikarya</taxon>
        <taxon>Basidiomycota</taxon>
        <taxon>Agaricomycotina</taxon>
        <taxon>Agaricomycetes</taxon>
        <taxon>Russulales</taxon>
        <taxon>Auriscalpiaceae</taxon>
        <taxon>Artomyces</taxon>
    </lineage>
</organism>